<evidence type="ECO:0000313" key="7">
    <source>
        <dbReference type="EMBL" id="EYR62771.1"/>
    </source>
</evidence>
<sequence length="176" mass="19057">LATDRTVADLRGPTACTVATPDDVRAVLAAAGPDPRTAGPDGEAEFVRRLTSRRVAVGQLLMDQAVVSGIGNIYRAEMLFRAALDPYTRGTQVPAETARELWQDWTVLLDDGVRTGVMVTRADLSDADRRRALRDRALRHAVYGRAGEPCLRCGTRVAVADMAGRTLYWCPGCQTG</sequence>
<dbReference type="GO" id="GO:0003684">
    <property type="term" value="F:damaged DNA binding"/>
    <property type="evidence" value="ECO:0007669"/>
    <property type="project" value="InterPro"/>
</dbReference>
<dbReference type="SUPFAM" id="SSF57716">
    <property type="entry name" value="Glucocorticoid receptor-like (DNA-binding domain)"/>
    <property type="match status" value="1"/>
</dbReference>
<dbReference type="PANTHER" id="PTHR42697">
    <property type="entry name" value="ENDONUCLEASE 8"/>
    <property type="match status" value="1"/>
</dbReference>
<evidence type="ECO:0000256" key="3">
    <source>
        <dbReference type="ARBA" id="ARBA00022833"/>
    </source>
</evidence>
<dbReference type="PROSITE" id="PS01242">
    <property type="entry name" value="ZF_FPG_1"/>
    <property type="match status" value="1"/>
</dbReference>
<dbReference type="Proteomes" id="UP000019753">
    <property type="component" value="Unassembled WGS sequence"/>
</dbReference>
<dbReference type="GO" id="GO:0006284">
    <property type="term" value="P:base-excision repair"/>
    <property type="evidence" value="ECO:0007669"/>
    <property type="project" value="InterPro"/>
</dbReference>
<name>A0A021VNP8_9CELL</name>
<dbReference type="EMBL" id="AXCW01000173">
    <property type="protein sequence ID" value="EYR62771.1"/>
    <property type="molecule type" value="Genomic_DNA"/>
</dbReference>
<dbReference type="PANTHER" id="PTHR42697:SF1">
    <property type="entry name" value="ENDONUCLEASE 8"/>
    <property type="match status" value="1"/>
</dbReference>
<dbReference type="GO" id="GO:0000703">
    <property type="term" value="F:oxidized pyrimidine nucleobase lesion DNA N-glycosylase activity"/>
    <property type="evidence" value="ECO:0007669"/>
    <property type="project" value="TreeGrafter"/>
</dbReference>
<evidence type="ECO:0000313" key="8">
    <source>
        <dbReference type="Proteomes" id="UP000019753"/>
    </source>
</evidence>
<dbReference type="Pfam" id="PF06827">
    <property type="entry name" value="zf-FPG_IleRS"/>
    <property type="match status" value="1"/>
</dbReference>
<gene>
    <name evidence="7" type="ORF">N866_05445</name>
</gene>
<accession>A0A021VNP8</accession>
<proteinExistence type="predicted"/>
<dbReference type="RefSeq" id="WP_034227258.1">
    <property type="nucleotide sequence ID" value="NZ_AXCW01000173.1"/>
</dbReference>
<dbReference type="Pfam" id="PF06831">
    <property type="entry name" value="H2TH"/>
    <property type="match status" value="1"/>
</dbReference>
<evidence type="ECO:0000259" key="6">
    <source>
        <dbReference type="PROSITE" id="PS51066"/>
    </source>
</evidence>
<keyword evidence="1" id="KW-0479">Metal-binding</keyword>
<dbReference type="InterPro" id="IPR010663">
    <property type="entry name" value="Znf_FPG/IleRS"/>
</dbReference>
<reference evidence="7 8" key="1">
    <citation type="submission" date="2014-01" db="EMBL/GenBank/DDBJ databases">
        <title>Actinotalea ferrariae CF5-4.</title>
        <authorList>
            <person name="Chen F."/>
            <person name="Li Y."/>
            <person name="Wang G."/>
        </authorList>
    </citation>
    <scope>NUCLEOTIDE SEQUENCE [LARGE SCALE GENOMIC DNA]</scope>
    <source>
        <strain evidence="7 8">CF5-4</strain>
    </source>
</reference>
<keyword evidence="2 5" id="KW-0863">Zinc-finger</keyword>
<organism evidence="7 8">
    <name type="scientific">Actinotalea ferrariae CF5-4</name>
    <dbReference type="NCBI Taxonomy" id="948458"/>
    <lineage>
        <taxon>Bacteria</taxon>
        <taxon>Bacillati</taxon>
        <taxon>Actinomycetota</taxon>
        <taxon>Actinomycetes</taxon>
        <taxon>Micrococcales</taxon>
        <taxon>Cellulomonadaceae</taxon>
        <taxon>Actinotalea</taxon>
    </lineage>
</organism>
<dbReference type="Gene3D" id="1.10.8.50">
    <property type="match status" value="1"/>
</dbReference>
<dbReference type="InterPro" id="IPR000214">
    <property type="entry name" value="Znf_DNA_glyclase/AP_lyase"/>
</dbReference>
<evidence type="ECO:0000256" key="5">
    <source>
        <dbReference type="PROSITE-ProRule" id="PRU00391"/>
    </source>
</evidence>
<dbReference type="SUPFAM" id="SSF46946">
    <property type="entry name" value="S13-like H2TH domain"/>
    <property type="match status" value="1"/>
</dbReference>
<dbReference type="InterPro" id="IPR015886">
    <property type="entry name" value="H2TH_FPG"/>
</dbReference>
<dbReference type="SMART" id="SM01232">
    <property type="entry name" value="H2TH"/>
    <property type="match status" value="1"/>
</dbReference>
<dbReference type="InterPro" id="IPR010979">
    <property type="entry name" value="Ribosomal_uS13-like_H2TH"/>
</dbReference>
<protein>
    <submittedName>
        <fullName evidence="7">DNA glycosylase</fullName>
    </submittedName>
</protein>
<dbReference type="GO" id="GO:0140078">
    <property type="term" value="F:class I DNA-(apurinic or apyrimidinic site) endonuclease activity"/>
    <property type="evidence" value="ECO:0007669"/>
    <property type="project" value="UniProtKB-EC"/>
</dbReference>
<evidence type="ECO:0000256" key="1">
    <source>
        <dbReference type="ARBA" id="ARBA00022723"/>
    </source>
</evidence>
<evidence type="ECO:0000256" key="2">
    <source>
        <dbReference type="ARBA" id="ARBA00022771"/>
    </source>
</evidence>
<dbReference type="PROSITE" id="PS51066">
    <property type="entry name" value="ZF_FPG_2"/>
    <property type="match status" value="1"/>
</dbReference>
<comment type="caution">
    <text evidence="7">The sequence shown here is derived from an EMBL/GenBank/DDBJ whole genome shotgun (WGS) entry which is preliminary data.</text>
</comment>
<comment type="catalytic activity">
    <reaction evidence="4">
        <text>2'-deoxyribonucleotide-(2'-deoxyribose 5'-phosphate)-2'-deoxyribonucleotide-DNA = a 3'-end 2'-deoxyribonucleotide-(2,3-dehydro-2,3-deoxyribose 5'-phosphate)-DNA + a 5'-end 5'-phospho-2'-deoxyribonucleoside-DNA + H(+)</text>
        <dbReference type="Rhea" id="RHEA:66592"/>
        <dbReference type="Rhea" id="RHEA-COMP:13180"/>
        <dbReference type="Rhea" id="RHEA-COMP:16897"/>
        <dbReference type="Rhea" id="RHEA-COMP:17067"/>
        <dbReference type="ChEBI" id="CHEBI:15378"/>
        <dbReference type="ChEBI" id="CHEBI:136412"/>
        <dbReference type="ChEBI" id="CHEBI:157695"/>
        <dbReference type="ChEBI" id="CHEBI:167181"/>
        <dbReference type="EC" id="4.2.99.18"/>
    </reaction>
</comment>
<dbReference type="AlphaFoldDB" id="A0A021VNP8"/>
<feature type="non-terminal residue" evidence="7">
    <location>
        <position position="1"/>
    </location>
</feature>
<dbReference type="InterPro" id="IPR015887">
    <property type="entry name" value="DNA_glyclase_Znf_dom_DNA_BS"/>
</dbReference>
<keyword evidence="8" id="KW-1185">Reference proteome</keyword>
<keyword evidence="3" id="KW-0862">Zinc</keyword>
<dbReference type="GO" id="GO:0008270">
    <property type="term" value="F:zinc ion binding"/>
    <property type="evidence" value="ECO:0007669"/>
    <property type="project" value="UniProtKB-KW"/>
</dbReference>
<feature type="domain" description="FPG-type" evidence="6">
    <location>
        <begin position="141"/>
        <end position="175"/>
    </location>
</feature>
<evidence type="ECO:0000256" key="4">
    <source>
        <dbReference type="ARBA" id="ARBA00044632"/>
    </source>
</evidence>